<dbReference type="STRING" id="1250539.Ga0080574_TMP2892"/>
<accession>A0A1P8UV46</accession>
<comment type="similarity">
    <text evidence="1">Belongs to the membrane fusion protein (MFP) (TC 8.A.1) family.</text>
</comment>
<keyword evidence="2" id="KW-0175">Coiled coil</keyword>
<dbReference type="NCBIfam" id="TIGR01730">
    <property type="entry name" value="RND_mfp"/>
    <property type="match status" value="1"/>
</dbReference>
<dbReference type="InterPro" id="IPR058627">
    <property type="entry name" value="MdtA-like_C"/>
</dbReference>
<dbReference type="Gene3D" id="2.40.30.170">
    <property type="match status" value="1"/>
</dbReference>
<evidence type="ECO:0000256" key="2">
    <source>
        <dbReference type="SAM" id="Coils"/>
    </source>
</evidence>
<feature type="domain" description="Multidrug resistance protein MdtA-like C-terminal permuted SH3" evidence="4">
    <location>
        <begin position="356"/>
        <end position="396"/>
    </location>
</feature>
<evidence type="ECO:0000313" key="6">
    <source>
        <dbReference type="Proteomes" id="UP000187059"/>
    </source>
</evidence>
<dbReference type="Gene3D" id="2.40.50.100">
    <property type="match status" value="1"/>
</dbReference>
<evidence type="ECO:0000313" key="5">
    <source>
        <dbReference type="EMBL" id="APZ53226.1"/>
    </source>
</evidence>
<dbReference type="GO" id="GO:0015562">
    <property type="term" value="F:efflux transmembrane transporter activity"/>
    <property type="evidence" value="ECO:0007669"/>
    <property type="project" value="TreeGrafter"/>
</dbReference>
<dbReference type="EMBL" id="CP015093">
    <property type="protein sequence ID" value="APZ53226.1"/>
    <property type="molecule type" value="Genomic_DNA"/>
</dbReference>
<evidence type="ECO:0000256" key="3">
    <source>
        <dbReference type="SAM" id="MobiDB-lite"/>
    </source>
</evidence>
<dbReference type="InterPro" id="IPR006143">
    <property type="entry name" value="RND_pump_MFP"/>
</dbReference>
<reference evidence="5 6" key="1">
    <citation type="submission" date="2016-04" db="EMBL/GenBank/DDBJ databases">
        <title>Deep-sea bacteria in the southern Pacific.</title>
        <authorList>
            <person name="Tang K."/>
        </authorList>
    </citation>
    <scope>NUCLEOTIDE SEQUENCE [LARGE SCALE GENOMIC DNA]</scope>
    <source>
        <strain evidence="5 6">JLT2014</strain>
    </source>
</reference>
<dbReference type="GO" id="GO:1990281">
    <property type="term" value="C:efflux pump complex"/>
    <property type="evidence" value="ECO:0007669"/>
    <property type="project" value="TreeGrafter"/>
</dbReference>
<keyword evidence="6" id="KW-1185">Reference proteome</keyword>
<dbReference type="SUPFAM" id="SSF111369">
    <property type="entry name" value="HlyD-like secretion proteins"/>
    <property type="match status" value="1"/>
</dbReference>
<dbReference type="PANTHER" id="PTHR30469">
    <property type="entry name" value="MULTIDRUG RESISTANCE PROTEIN MDTA"/>
    <property type="match status" value="1"/>
</dbReference>
<dbReference type="KEGG" id="paby:Ga0080574_TMP2892"/>
<feature type="region of interest" description="Disordered" evidence="3">
    <location>
        <begin position="427"/>
        <end position="449"/>
    </location>
</feature>
<proteinExistence type="inferred from homology"/>
<dbReference type="Gene3D" id="2.40.420.20">
    <property type="match status" value="1"/>
</dbReference>
<protein>
    <submittedName>
        <fullName evidence="5">RND family efflux transporter, MFP subunit</fullName>
    </submittedName>
</protein>
<organism evidence="5 6">
    <name type="scientific">Salipiger abyssi</name>
    <dbReference type="NCBI Taxonomy" id="1250539"/>
    <lineage>
        <taxon>Bacteria</taxon>
        <taxon>Pseudomonadati</taxon>
        <taxon>Pseudomonadota</taxon>
        <taxon>Alphaproteobacteria</taxon>
        <taxon>Rhodobacterales</taxon>
        <taxon>Roseobacteraceae</taxon>
        <taxon>Salipiger</taxon>
    </lineage>
</organism>
<evidence type="ECO:0000259" key="4">
    <source>
        <dbReference type="Pfam" id="PF25967"/>
    </source>
</evidence>
<gene>
    <name evidence="5" type="ORF">Ga0080574_TMP2892</name>
</gene>
<dbReference type="PANTHER" id="PTHR30469:SF15">
    <property type="entry name" value="HLYD FAMILY OF SECRETION PROTEINS"/>
    <property type="match status" value="1"/>
</dbReference>
<sequence length="449" mass="46503">MAGLDSLIGRALAFGIPAALGVAAFVYAETLKQPPAEAAVKRPSLPVRVLTMQPVPVLPRLSGYGTVSPAREWHAVARVAGDIVESDAGLAAGALVAADTVLFRIDDSDLRLSLAQMDAQIAAADVKDDTLAASLDIARADLELARAELARQERLAEQGVAARAGLDAARRQELSARAQVTGLENERRLATAEREVVLSQKATVARALDFTEIRAPYDLRITEVTATEGQYVGAGQTLLAAEGVAAAEVPARFPLGHIGPLLRLAGGGAEVADLKARVRLTAPGHDVTWKARVVRVGDAIDSGTQSATVVVRVEDPLGQAAAGERPPLRRNMFVEVLLIGPQTERLVAPADAVWDGTALVVGADDTLQKRPVSVAFTMGDLAVIDSGLEPGDRLVITSPTVAVPGMQVKPIEDSARMTALAAEALGQSAPAGGGAGSGQGRNKSGEAGK</sequence>
<dbReference type="Gene3D" id="1.10.287.470">
    <property type="entry name" value="Helix hairpin bin"/>
    <property type="match status" value="1"/>
</dbReference>
<feature type="coiled-coil region" evidence="2">
    <location>
        <begin position="135"/>
        <end position="186"/>
    </location>
</feature>
<dbReference type="Proteomes" id="UP000187059">
    <property type="component" value="Chromosome"/>
</dbReference>
<dbReference type="AlphaFoldDB" id="A0A1P8UV46"/>
<name>A0A1P8UV46_9RHOB</name>
<evidence type="ECO:0000256" key="1">
    <source>
        <dbReference type="ARBA" id="ARBA00009477"/>
    </source>
</evidence>
<dbReference type="Pfam" id="PF25967">
    <property type="entry name" value="RND-MFP_C"/>
    <property type="match status" value="1"/>
</dbReference>